<name>A0A1W6MZY1_9HYPH</name>
<dbReference type="InterPro" id="IPR003787">
    <property type="entry name" value="Sulphur_relay_DsrE/F-like"/>
</dbReference>
<keyword evidence="2" id="KW-1185">Reference proteome</keyword>
<organism evidence="1 2">
    <name type="scientific">Methylocystis bryophila</name>
    <dbReference type="NCBI Taxonomy" id="655015"/>
    <lineage>
        <taxon>Bacteria</taxon>
        <taxon>Pseudomonadati</taxon>
        <taxon>Pseudomonadota</taxon>
        <taxon>Alphaproteobacteria</taxon>
        <taxon>Hyphomicrobiales</taxon>
        <taxon>Methylocystaceae</taxon>
        <taxon>Methylocystis</taxon>
    </lineage>
</organism>
<dbReference type="RefSeq" id="WP_085773295.1">
    <property type="nucleotide sequence ID" value="NZ_AP027149.1"/>
</dbReference>
<evidence type="ECO:0000313" key="1">
    <source>
        <dbReference type="EMBL" id="ARN83141.1"/>
    </source>
</evidence>
<evidence type="ECO:0000313" key="2">
    <source>
        <dbReference type="Proteomes" id="UP000193978"/>
    </source>
</evidence>
<dbReference type="STRING" id="655015.B1812_21000"/>
<gene>
    <name evidence="1" type="ORF">B1812_21000</name>
</gene>
<protein>
    <submittedName>
        <fullName evidence="1">Uncharacterized protein</fullName>
    </submittedName>
</protein>
<dbReference type="KEGG" id="mbry:B1812_21000"/>
<dbReference type="EMBL" id="CP019948">
    <property type="protein sequence ID" value="ARN83141.1"/>
    <property type="molecule type" value="Genomic_DNA"/>
</dbReference>
<dbReference type="Proteomes" id="UP000193978">
    <property type="component" value="Chromosome"/>
</dbReference>
<dbReference type="OrthoDB" id="9807925at2"/>
<dbReference type="Pfam" id="PF02635">
    <property type="entry name" value="DsrE"/>
    <property type="match status" value="1"/>
</dbReference>
<dbReference type="SUPFAM" id="SSF75169">
    <property type="entry name" value="DsrEFH-like"/>
    <property type="match status" value="1"/>
</dbReference>
<dbReference type="InterPro" id="IPR027396">
    <property type="entry name" value="DsrEFH-like"/>
</dbReference>
<dbReference type="AlphaFoldDB" id="A0A1W6MZY1"/>
<sequence length="125" mass="13319">MSKTAIVVFSDPKHGGEEALGRLFNALILTLELKEKSQEVDLVFQGAGTRWPAEIVKAAHPANALYKAVADKVAGVCAGCADIFGAREGAEASGLNLIRNRDIPGTSGVIDLSRYLDEGYRLVSF</sequence>
<accession>A0A1W6MZY1</accession>
<proteinExistence type="predicted"/>
<reference evidence="1 2" key="1">
    <citation type="submission" date="2017-02" db="EMBL/GenBank/DDBJ databases">
        <authorList>
            <person name="Peterson S.W."/>
        </authorList>
    </citation>
    <scope>NUCLEOTIDE SEQUENCE [LARGE SCALE GENOMIC DNA]</scope>
    <source>
        <strain evidence="1 2">S285</strain>
    </source>
</reference>